<dbReference type="RefSeq" id="WP_353388736.1">
    <property type="nucleotide sequence ID" value="NZ_BAABWD010000002.1"/>
</dbReference>
<feature type="transmembrane region" description="Helical" evidence="7">
    <location>
        <begin position="7"/>
        <end position="31"/>
    </location>
</feature>
<dbReference type="InterPro" id="IPR002528">
    <property type="entry name" value="MATE_fam"/>
</dbReference>
<comment type="caution">
    <text evidence="8">The sequence shown here is derived from an EMBL/GenBank/DDBJ whole genome shotgun (WGS) entry which is preliminary data.</text>
</comment>
<evidence type="ECO:0000256" key="4">
    <source>
        <dbReference type="ARBA" id="ARBA00022692"/>
    </source>
</evidence>
<feature type="transmembrane region" description="Helical" evidence="7">
    <location>
        <begin position="391"/>
        <end position="411"/>
    </location>
</feature>
<dbReference type="InterPro" id="IPR048279">
    <property type="entry name" value="MdtK-like"/>
</dbReference>
<comment type="subcellular location">
    <subcellularLocation>
        <location evidence="1">Cell inner membrane</location>
        <topology evidence="1">Multi-pass membrane protein</topology>
    </subcellularLocation>
</comment>
<evidence type="ECO:0000256" key="6">
    <source>
        <dbReference type="ARBA" id="ARBA00023136"/>
    </source>
</evidence>
<reference evidence="8 9" key="1">
    <citation type="submission" date="2024-04" db="EMBL/GenBank/DDBJ databases">
        <title>Draft genome sequence of Halopseudomonas sabulinigri NBRC 116187.</title>
        <authorList>
            <person name="Miyakawa T."/>
            <person name="Kusuya Y."/>
            <person name="Miura T."/>
        </authorList>
    </citation>
    <scope>NUCLEOTIDE SEQUENCE [LARGE SCALE GENOMIC DNA]</scope>
    <source>
        <strain evidence="8 9">4NH20-0042</strain>
    </source>
</reference>
<keyword evidence="2" id="KW-0813">Transport</keyword>
<keyword evidence="5 7" id="KW-1133">Transmembrane helix</keyword>
<dbReference type="Proteomes" id="UP001486808">
    <property type="component" value="Unassembled WGS sequence"/>
</dbReference>
<gene>
    <name evidence="8" type="ORF">NBRC116187_24080</name>
</gene>
<evidence type="ECO:0000313" key="9">
    <source>
        <dbReference type="Proteomes" id="UP001486808"/>
    </source>
</evidence>
<keyword evidence="9" id="KW-1185">Reference proteome</keyword>
<keyword evidence="3" id="KW-1003">Cell membrane</keyword>
<proteinExistence type="predicted"/>
<dbReference type="PANTHER" id="PTHR43549">
    <property type="entry name" value="MULTIDRUG RESISTANCE PROTEIN YPNP-RELATED"/>
    <property type="match status" value="1"/>
</dbReference>
<feature type="transmembrane region" description="Helical" evidence="7">
    <location>
        <begin position="196"/>
        <end position="220"/>
    </location>
</feature>
<feature type="transmembrane region" description="Helical" evidence="7">
    <location>
        <begin position="423"/>
        <end position="443"/>
    </location>
</feature>
<dbReference type="NCBIfam" id="TIGR00797">
    <property type="entry name" value="matE"/>
    <property type="match status" value="1"/>
</dbReference>
<evidence type="ECO:0000256" key="1">
    <source>
        <dbReference type="ARBA" id="ARBA00004429"/>
    </source>
</evidence>
<feature type="transmembrane region" description="Helical" evidence="7">
    <location>
        <begin position="51"/>
        <end position="78"/>
    </location>
</feature>
<feature type="transmembrane region" description="Helical" evidence="7">
    <location>
        <begin position="325"/>
        <end position="350"/>
    </location>
</feature>
<sequence length="473" mass="50360">MPSHRQQLFLTGSIPRALLTLAVPIMLANILQSGYQLTDAFWVGRLGADAVAAVSVSMPVTFLVIAMGSGLAMAGATLTAQYMGAGRPDLVNHVAAQTMLMVTITSIVLGAIGFILAPHLLRLLGVTDAVYAGALGFMRVSFIGVIFVFIYIMFQSLMRGVGQTRVPLLIVLGTVILNFGLDPLFIFGWGPLPGHGVMGAAMATLTTQAIAAGIGLIIFLRGRHGIQLAWRGLKPDMLYIRKAFFLGFPGSVELSTRGLGLMVMSFLVASFGTLTIAAYGIGSNILQVITIPAMGLSMAVSTLVGQNMGAGNVQRASNITQLAALYAFIGLSLVGLLVYTIAPQIVAFFVPGDAGVISEGARFIRIMALAWGGIGIQLCVVAAFRASGNMVSAMVIALVTQWMLQFPLAYVLSKHSTLGAEGIWWSFPITNILVALISLCWFARGSWKHTRLTEDERQTVKVTDEALSEEGYR</sequence>
<feature type="transmembrane region" description="Helical" evidence="7">
    <location>
        <begin position="362"/>
        <end position="384"/>
    </location>
</feature>
<evidence type="ECO:0000256" key="5">
    <source>
        <dbReference type="ARBA" id="ARBA00022989"/>
    </source>
</evidence>
<protein>
    <submittedName>
        <fullName evidence="8">MATE family efflux transporter</fullName>
    </submittedName>
</protein>
<feature type="transmembrane region" description="Helical" evidence="7">
    <location>
        <begin position="90"/>
        <end position="117"/>
    </location>
</feature>
<keyword evidence="6 7" id="KW-0472">Membrane</keyword>
<keyword evidence="4 7" id="KW-0812">Transmembrane</keyword>
<accession>A0ABP9ZRH1</accession>
<dbReference type="CDD" id="cd13142">
    <property type="entry name" value="MATE_like_12"/>
    <property type="match status" value="1"/>
</dbReference>
<dbReference type="EMBL" id="BAABWD010000002">
    <property type="protein sequence ID" value="GAA6132048.1"/>
    <property type="molecule type" value="Genomic_DNA"/>
</dbReference>
<organism evidence="8 9">
    <name type="scientific">Halopseudomonas sabulinigri</name>
    <dbReference type="NCBI Taxonomy" id="472181"/>
    <lineage>
        <taxon>Bacteria</taxon>
        <taxon>Pseudomonadati</taxon>
        <taxon>Pseudomonadota</taxon>
        <taxon>Gammaproteobacteria</taxon>
        <taxon>Pseudomonadales</taxon>
        <taxon>Pseudomonadaceae</taxon>
        <taxon>Halopseudomonas</taxon>
    </lineage>
</organism>
<feature type="transmembrane region" description="Helical" evidence="7">
    <location>
        <begin position="259"/>
        <end position="279"/>
    </location>
</feature>
<feature type="transmembrane region" description="Helical" evidence="7">
    <location>
        <begin position="285"/>
        <end position="304"/>
    </location>
</feature>
<dbReference type="Pfam" id="PF01554">
    <property type="entry name" value="MatE"/>
    <property type="match status" value="2"/>
</dbReference>
<evidence type="ECO:0000313" key="8">
    <source>
        <dbReference type="EMBL" id="GAA6132048.1"/>
    </source>
</evidence>
<dbReference type="PANTHER" id="PTHR43549:SF2">
    <property type="entry name" value="MULTIDRUG RESISTANCE PROTEIN NORM-RELATED"/>
    <property type="match status" value="1"/>
</dbReference>
<dbReference type="PIRSF" id="PIRSF006603">
    <property type="entry name" value="DinF"/>
    <property type="match status" value="1"/>
</dbReference>
<feature type="transmembrane region" description="Helical" evidence="7">
    <location>
        <begin position="166"/>
        <end position="190"/>
    </location>
</feature>
<dbReference type="InterPro" id="IPR052031">
    <property type="entry name" value="Membrane_Transporter-Flippase"/>
</dbReference>
<evidence type="ECO:0000256" key="7">
    <source>
        <dbReference type="SAM" id="Phobius"/>
    </source>
</evidence>
<evidence type="ECO:0000256" key="3">
    <source>
        <dbReference type="ARBA" id="ARBA00022475"/>
    </source>
</evidence>
<name>A0ABP9ZRH1_9GAMM</name>
<evidence type="ECO:0000256" key="2">
    <source>
        <dbReference type="ARBA" id="ARBA00022448"/>
    </source>
</evidence>
<feature type="transmembrane region" description="Helical" evidence="7">
    <location>
        <begin position="129"/>
        <end position="154"/>
    </location>
</feature>